<evidence type="ECO:0000313" key="1">
    <source>
        <dbReference type="EnsemblPlants" id="OPUNC09G00910.1"/>
    </source>
</evidence>
<protein>
    <submittedName>
        <fullName evidence="1">Uncharacterized protein</fullName>
    </submittedName>
</protein>
<proteinExistence type="predicted"/>
<organism evidence="1">
    <name type="scientific">Oryza punctata</name>
    <name type="common">Red rice</name>
    <dbReference type="NCBI Taxonomy" id="4537"/>
    <lineage>
        <taxon>Eukaryota</taxon>
        <taxon>Viridiplantae</taxon>
        <taxon>Streptophyta</taxon>
        <taxon>Embryophyta</taxon>
        <taxon>Tracheophyta</taxon>
        <taxon>Spermatophyta</taxon>
        <taxon>Magnoliopsida</taxon>
        <taxon>Liliopsida</taxon>
        <taxon>Poales</taxon>
        <taxon>Poaceae</taxon>
        <taxon>BOP clade</taxon>
        <taxon>Oryzoideae</taxon>
        <taxon>Oryzeae</taxon>
        <taxon>Oryzinae</taxon>
        <taxon>Oryza</taxon>
    </lineage>
</organism>
<reference evidence="1" key="2">
    <citation type="submission" date="2018-05" db="EMBL/GenBank/DDBJ databases">
        <title>OpunRS2 (Oryza punctata Reference Sequence Version 2).</title>
        <authorList>
            <person name="Zhang J."/>
            <person name="Kudrna D."/>
            <person name="Lee S."/>
            <person name="Talag J."/>
            <person name="Welchert J."/>
            <person name="Wing R.A."/>
        </authorList>
    </citation>
    <scope>NUCLEOTIDE SEQUENCE [LARGE SCALE GENOMIC DNA]</scope>
</reference>
<accession>A0A0E0LYF6</accession>
<reference evidence="1" key="1">
    <citation type="submission" date="2015-04" db="UniProtKB">
        <authorList>
            <consortium name="EnsemblPlants"/>
        </authorList>
    </citation>
    <scope>IDENTIFICATION</scope>
</reference>
<keyword evidence="2" id="KW-1185">Reference proteome</keyword>
<evidence type="ECO:0000313" key="2">
    <source>
        <dbReference type="Proteomes" id="UP000026962"/>
    </source>
</evidence>
<dbReference type="HOGENOM" id="CLU_2149994_0_0_1"/>
<dbReference type="Gramene" id="OPUNC09G00910.1">
    <property type="protein sequence ID" value="OPUNC09G00910.1"/>
    <property type="gene ID" value="OPUNC09G00910"/>
</dbReference>
<dbReference type="AlphaFoldDB" id="A0A0E0LYF6"/>
<dbReference type="EnsemblPlants" id="OPUNC09G00910.1">
    <property type="protein sequence ID" value="OPUNC09G00910.1"/>
    <property type="gene ID" value="OPUNC09G00910"/>
</dbReference>
<name>A0A0E0LYF6_ORYPU</name>
<dbReference type="Proteomes" id="UP000026962">
    <property type="component" value="Chromosome 9"/>
</dbReference>
<sequence>MKSGTKHLTKFFSHEAFGLSLLEKKQPRNTREGEDCGKEEVQFIQLGGYRFSSRELQSARSESVRGVVCGAWFGEEAASSRRACGSWRHRAGPAERGTTAGMEASSWCIPGV</sequence>